<dbReference type="Pfam" id="PF00335">
    <property type="entry name" value="Tetraspanin"/>
    <property type="match status" value="1"/>
</dbReference>
<feature type="transmembrane region" description="Helical" evidence="6">
    <location>
        <begin position="135"/>
        <end position="157"/>
    </location>
</feature>
<comment type="caution">
    <text evidence="7">The sequence shown here is derived from an EMBL/GenBank/DDBJ whole genome shotgun (WGS) entry which is preliminary data.</text>
</comment>
<keyword evidence="3 6" id="KW-1133">Transmembrane helix</keyword>
<evidence type="ECO:0000256" key="6">
    <source>
        <dbReference type="SAM" id="Phobius"/>
    </source>
</evidence>
<proteinExistence type="predicted"/>
<evidence type="ECO:0000256" key="5">
    <source>
        <dbReference type="SAM" id="MobiDB-lite"/>
    </source>
</evidence>
<evidence type="ECO:0000256" key="3">
    <source>
        <dbReference type="ARBA" id="ARBA00022989"/>
    </source>
</evidence>
<feature type="region of interest" description="Disordered" evidence="5">
    <location>
        <begin position="168"/>
        <end position="196"/>
    </location>
</feature>
<dbReference type="Proteomes" id="UP001632038">
    <property type="component" value="Unassembled WGS sequence"/>
</dbReference>
<keyword evidence="8" id="KW-1185">Reference proteome</keyword>
<organism evidence="7 8">
    <name type="scientific">Castilleja foliolosa</name>
    <dbReference type="NCBI Taxonomy" id="1961234"/>
    <lineage>
        <taxon>Eukaryota</taxon>
        <taxon>Viridiplantae</taxon>
        <taxon>Streptophyta</taxon>
        <taxon>Embryophyta</taxon>
        <taxon>Tracheophyta</taxon>
        <taxon>Spermatophyta</taxon>
        <taxon>Magnoliopsida</taxon>
        <taxon>eudicotyledons</taxon>
        <taxon>Gunneridae</taxon>
        <taxon>Pentapetalae</taxon>
        <taxon>asterids</taxon>
        <taxon>lamiids</taxon>
        <taxon>Lamiales</taxon>
        <taxon>Orobanchaceae</taxon>
        <taxon>Pedicularideae</taxon>
        <taxon>Castillejinae</taxon>
        <taxon>Castilleja</taxon>
    </lineage>
</organism>
<evidence type="ECO:0008006" key="9">
    <source>
        <dbReference type="Google" id="ProtNLM"/>
    </source>
</evidence>
<reference evidence="8" key="1">
    <citation type="journal article" date="2024" name="IScience">
        <title>Strigolactones Initiate the Formation of Haustorium-like Structures in Castilleja.</title>
        <authorList>
            <person name="Buerger M."/>
            <person name="Peterson D."/>
            <person name="Chory J."/>
        </authorList>
    </citation>
    <scope>NUCLEOTIDE SEQUENCE [LARGE SCALE GENOMIC DNA]</scope>
</reference>
<sequence length="196" mass="22145">MVKICLKSSLKVLNSAIGLGGIAVIIYGILMIRVWQPENEEPSPSDQFPIPWFFHAFLVVGIALCAISGLGYVAAQTANIYYLSGYIIIVLFLLILETVIMAELFLNSNWTKELPRNLSDRLDEFKDFVDSSDDVWIWFAWLIFLVQGVSVLLATILRTLDTTEVDRYESEDENEEPNLPLLGPSSRRHPDNSHIV</sequence>
<evidence type="ECO:0000256" key="2">
    <source>
        <dbReference type="ARBA" id="ARBA00022692"/>
    </source>
</evidence>
<evidence type="ECO:0000313" key="7">
    <source>
        <dbReference type="EMBL" id="KAL3627755.1"/>
    </source>
</evidence>
<dbReference type="GO" id="GO:0016020">
    <property type="term" value="C:membrane"/>
    <property type="evidence" value="ECO:0007669"/>
    <property type="project" value="UniProtKB-SubCell"/>
</dbReference>
<accession>A0ABD3CCZ6</accession>
<keyword evidence="2 6" id="KW-0812">Transmembrane</keyword>
<feature type="transmembrane region" description="Helical" evidence="6">
    <location>
        <begin position="52"/>
        <end position="73"/>
    </location>
</feature>
<gene>
    <name evidence="7" type="ORF">CASFOL_029118</name>
</gene>
<dbReference type="InterPro" id="IPR018499">
    <property type="entry name" value="Tetraspanin/Peripherin"/>
</dbReference>
<feature type="transmembrane region" description="Helical" evidence="6">
    <location>
        <begin position="12"/>
        <end position="32"/>
    </location>
</feature>
<evidence type="ECO:0000313" key="8">
    <source>
        <dbReference type="Proteomes" id="UP001632038"/>
    </source>
</evidence>
<evidence type="ECO:0000256" key="1">
    <source>
        <dbReference type="ARBA" id="ARBA00004141"/>
    </source>
</evidence>
<dbReference type="AlphaFoldDB" id="A0ABD3CCZ6"/>
<comment type="subcellular location">
    <subcellularLocation>
        <location evidence="1">Membrane</location>
        <topology evidence="1">Multi-pass membrane protein</topology>
    </subcellularLocation>
</comment>
<feature type="transmembrane region" description="Helical" evidence="6">
    <location>
        <begin position="80"/>
        <end position="106"/>
    </location>
</feature>
<protein>
    <recommendedName>
        <fullName evidence="9">Tetraspanin-19</fullName>
    </recommendedName>
</protein>
<keyword evidence="4 6" id="KW-0472">Membrane</keyword>
<evidence type="ECO:0000256" key="4">
    <source>
        <dbReference type="ARBA" id="ARBA00023136"/>
    </source>
</evidence>
<name>A0ABD3CCZ6_9LAMI</name>
<dbReference type="EMBL" id="JAVIJP010000039">
    <property type="protein sequence ID" value="KAL3627755.1"/>
    <property type="molecule type" value="Genomic_DNA"/>
</dbReference>